<dbReference type="PRINTS" id="PR00315">
    <property type="entry name" value="ELONGATNFCT"/>
</dbReference>
<dbReference type="RefSeq" id="XP_013773845.1">
    <property type="nucleotide sequence ID" value="XM_013918391.2"/>
</dbReference>
<feature type="compositionally biased region" description="Basic and acidic residues" evidence="11">
    <location>
        <begin position="206"/>
        <end position="228"/>
    </location>
</feature>
<dbReference type="InterPro" id="IPR004161">
    <property type="entry name" value="EFTu-like_2"/>
</dbReference>
<keyword evidence="6" id="KW-0378">Hydrolase</keyword>
<dbReference type="InterPro" id="IPR054696">
    <property type="entry name" value="GTP-eEF1A_C"/>
</dbReference>
<keyword evidence="7" id="KW-0810">Translation regulation</keyword>
<evidence type="ECO:0000256" key="2">
    <source>
        <dbReference type="ARBA" id="ARBA00007249"/>
    </source>
</evidence>
<keyword evidence="8" id="KW-0648">Protein biosynthesis</keyword>
<dbReference type="Gene3D" id="3.40.50.300">
    <property type="entry name" value="P-loop containing nucleotide triphosphate hydrolases"/>
    <property type="match status" value="1"/>
</dbReference>
<sequence>MSRHRNVRSMNYDEEYEGYYDVYGHSVEDDYCVSPSTEAEFLFDRTAQKHSISAYFSSPTEETLPEEEEEEDGSFSSSQMNVSTSHLNLSQAKQEQLNSCVEEMQSVVGETVSESTLRTAAMEHNFNVEKALDAVLNTNGFSTSSTQPKPQRNWRECRYRQGVHLKKNLVSEKPEYVDVENSVSELAFETCEEPTAVGSEGGMSRSRIEENDTKKEKDNARLKLEQSGKKGVSPTRDCSVTPSKKSSSPEANSSQLVEKSRPIENCGIVVEAITPKPYGKSKAVERDSEAEYMKERGQNKPLINLVVIGHVDAGKSTLMGHLLYKLGHVAKKAMHKFEQDSKKLGKASFVYAWVLDETEEERNRGITMDVAQSKFETPARFVTLLDAPGHKDFIPNMISGASQADVAILVVDATRGEFETGFETGGQTREHTLLIRSLGVSQLAVAINKLDNVNWSQDRYNFIETKLGGFLKQAGFRETDVTYVPCSGLTGENLTEPAKQDKLAAWYKGPCLVEVIDLFKPPQRSVSKPLRICINDIFKGISSGFCVAGKIESGHLKNGDKVLVTPAGELAVIKGVTVDDFPVTQGFAGDHVVVTVSGIDINNVTVGSVLCDPNQPARAASRFQARVVIFNIKIPVTKGFPVILHYQNLVEQAVIRKLISQLHRNTGQVIKNKPRCLTQNSSGVVEIEVNRPICVELYKDFRELGRFMLRSGGSTIAAGLVTEIL</sequence>
<evidence type="ECO:0000256" key="6">
    <source>
        <dbReference type="ARBA" id="ARBA00022801"/>
    </source>
</evidence>
<dbReference type="CDD" id="cd16267">
    <property type="entry name" value="HBS1-like_II"/>
    <property type="match status" value="1"/>
</dbReference>
<feature type="region of interest" description="Disordered" evidence="11">
    <location>
        <begin position="56"/>
        <end position="82"/>
    </location>
</feature>
<evidence type="ECO:0000256" key="1">
    <source>
        <dbReference type="ARBA" id="ARBA00004496"/>
    </source>
</evidence>
<dbReference type="Proteomes" id="UP000694941">
    <property type="component" value="Unplaced"/>
</dbReference>
<dbReference type="InterPro" id="IPR015033">
    <property type="entry name" value="HBS1-like_N"/>
</dbReference>
<evidence type="ECO:0000256" key="11">
    <source>
        <dbReference type="SAM" id="MobiDB-lite"/>
    </source>
</evidence>
<dbReference type="SUPFAM" id="SSF52540">
    <property type="entry name" value="P-loop containing nucleoside triphosphate hydrolases"/>
    <property type="match status" value="1"/>
</dbReference>
<dbReference type="Pfam" id="PF00009">
    <property type="entry name" value="GTP_EFTU"/>
    <property type="match status" value="1"/>
</dbReference>
<dbReference type="Gene3D" id="1.10.8.10">
    <property type="entry name" value="DNA helicase RuvA subunit, C-terminal domain"/>
    <property type="match status" value="1"/>
</dbReference>
<evidence type="ECO:0000256" key="4">
    <source>
        <dbReference type="ARBA" id="ARBA00022553"/>
    </source>
</evidence>
<evidence type="ECO:0000256" key="3">
    <source>
        <dbReference type="ARBA" id="ARBA00022490"/>
    </source>
</evidence>
<dbReference type="GeneID" id="106458839"/>
<dbReference type="PROSITE" id="PS51722">
    <property type="entry name" value="G_TR_2"/>
    <property type="match status" value="1"/>
</dbReference>
<dbReference type="SUPFAM" id="SSF50465">
    <property type="entry name" value="EF-Tu/eEF-1alpha/eIF2-gamma C-terminal domain"/>
    <property type="match status" value="1"/>
</dbReference>
<accession>A0ABM1B360</accession>
<dbReference type="InterPro" id="IPR050100">
    <property type="entry name" value="TRAFAC_GTPase_members"/>
</dbReference>
<feature type="region of interest" description="Disordered" evidence="11">
    <location>
        <begin position="191"/>
        <end position="259"/>
    </location>
</feature>
<evidence type="ECO:0000256" key="8">
    <source>
        <dbReference type="ARBA" id="ARBA00022917"/>
    </source>
</evidence>
<comment type="catalytic activity">
    <reaction evidence="10">
        <text>GTP + H2O = GDP + phosphate + H(+)</text>
        <dbReference type="Rhea" id="RHEA:19669"/>
        <dbReference type="ChEBI" id="CHEBI:15377"/>
        <dbReference type="ChEBI" id="CHEBI:15378"/>
        <dbReference type="ChEBI" id="CHEBI:37565"/>
        <dbReference type="ChEBI" id="CHEBI:43474"/>
        <dbReference type="ChEBI" id="CHEBI:58189"/>
    </reaction>
    <physiologicalReaction direction="left-to-right" evidence="10">
        <dbReference type="Rhea" id="RHEA:19670"/>
    </physiologicalReaction>
</comment>
<evidence type="ECO:0000313" key="13">
    <source>
        <dbReference type="Proteomes" id="UP000694941"/>
    </source>
</evidence>
<keyword evidence="4" id="KW-0597">Phosphoprotein</keyword>
<organism evidence="13 14">
    <name type="scientific">Limulus polyphemus</name>
    <name type="common">Atlantic horseshoe crab</name>
    <dbReference type="NCBI Taxonomy" id="6850"/>
    <lineage>
        <taxon>Eukaryota</taxon>
        <taxon>Metazoa</taxon>
        <taxon>Ecdysozoa</taxon>
        <taxon>Arthropoda</taxon>
        <taxon>Chelicerata</taxon>
        <taxon>Merostomata</taxon>
        <taxon>Xiphosura</taxon>
        <taxon>Limulidae</taxon>
        <taxon>Limulus</taxon>
    </lineage>
</organism>
<dbReference type="InterPro" id="IPR009001">
    <property type="entry name" value="Transl_elong_EF1A/Init_IF2_C"/>
</dbReference>
<comment type="subcellular location">
    <subcellularLocation>
        <location evidence="1">Cytoplasm</location>
    </subcellularLocation>
</comment>
<evidence type="ECO:0000256" key="9">
    <source>
        <dbReference type="ARBA" id="ARBA00023134"/>
    </source>
</evidence>
<comment type="similarity">
    <text evidence="2">Belongs to the TRAFAC class translation factor GTPase superfamily. Classic translation factor GTPase family. EF-Tu/EF-1A subfamily.</text>
</comment>
<dbReference type="InterPro" id="IPR009000">
    <property type="entry name" value="Transl_B-barrel_sf"/>
</dbReference>
<evidence type="ECO:0000256" key="10">
    <source>
        <dbReference type="ARBA" id="ARBA00049117"/>
    </source>
</evidence>
<keyword evidence="3" id="KW-0963">Cytoplasm</keyword>
<keyword evidence="13" id="KW-1185">Reference proteome</keyword>
<feature type="compositionally biased region" description="Acidic residues" evidence="11">
    <location>
        <begin position="63"/>
        <end position="73"/>
    </location>
</feature>
<dbReference type="InterPro" id="IPR037189">
    <property type="entry name" value="HBS1-like_N_sf"/>
</dbReference>
<dbReference type="InterPro" id="IPR000795">
    <property type="entry name" value="T_Tr_GTP-bd_dom"/>
</dbReference>
<dbReference type="InterPro" id="IPR027417">
    <property type="entry name" value="P-loop_NTPase"/>
</dbReference>
<dbReference type="CDD" id="cd01883">
    <property type="entry name" value="EF1_alpha"/>
    <property type="match status" value="1"/>
</dbReference>
<evidence type="ECO:0000259" key="12">
    <source>
        <dbReference type="PROSITE" id="PS51722"/>
    </source>
</evidence>
<keyword evidence="5" id="KW-0547">Nucleotide-binding</keyword>
<feature type="domain" description="Tr-type G" evidence="12">
    <location>
        <begin position="300"/>
        <end position="524"/>
    </location>
</feature>
<proteinExistence type="inferred from homology"/>
<keyword evidence="9" id="KW-0342">GTP-binding</keyword>
<dbReference type="Pfam" id="PF03144">
    <property type="entry name" value="GTP_EFTU_D2"/>
    <property type="match status" value="1"/>
</dbReference>
<evidence type="ECO:0000313" key="14">
    <source>
        <dbReference type="RefSeq" id="XP_013773845.1"/>
    </source>
</evidence>
<dbReference type="SUPFAM" id="SSF50447">
    <property type="entry name" value="Translation proteins"/>
    <property type="match status" value="1"/>
</dbReference>
<dbReference type="Gene3D" id="2.40.30.10">
    <property type="entry name" value="Translation factors"/>
    <property type="match status" value="2"/>
</dbReference>
<name>A0ABM1B360_LIMPO</name>
<dbReference type="SUPFAM" id="SSF109732">
    <property type="entry name" value="HBS1-like domain"/>
    <property type="match status" value="1"/>
</dbReference>
<protein>
    <submittedName>
        <fullName evidence="14">HBS1-like protein</fullName>
    </submittedName>
</protein>
<dbReference type="CDD" id="cd04093">
    <property type="entry name" value="HBS1_C_III"/>
    <property type="match status" value="1"/>
</dbReference>
<gene>
    <name evidence="14" type="primary">LOC106458839</name>
</gene>
<reference evidence="14" key="1">
    <citation type="submission" date="2025-08" db="UniProtKB">
        <authorList>
            <consortium name="RefSeq"/>
        </authorList>
    </citation>
    <scope>IDENTIFICATION</scope>
    <source>
        <tissue evidence="14">Muscle</tissue>
    </source>
</reference>
<dbReference type="PANTHER" id="PTHR23115">
    <property type="entry name" value="TRANSLATION FACTOR"/>
    <property type="match status" value="1"/>
</dbReference>
<evidence type="ECO:0000256" key="5">
    <source>
        <dbReference type="ARBA" id="ARBA00022741"/>
    </source>
</evidence>
<evidence type="ECO:0000256" key="7">
    <source>
        <dbReference type="ARBA" id="ARBA00022845"/>
    </source>
</evidence>
<dbReference type="Pfam" id="PF22594">
    <property type="entry name" value="GTP-eEF1A_C"/>
    <property type="match status" value="1"/>
</dbReference>
<dbReference type="Pfam" id="PF08938">
    <property type="entry name" value="HBS1_N"/>
    <property type="match status" value="1"/>
</dbReference>